<dbReference type="EMBL" id="DVHE01000078">
    <property type="protein sequence ID" value="HIR51575.1"/>
    <property type="molecule type" value="Genomic_DNA"/>
</dbReference>
<dbReference type="SMART" id="SM00881">
    <property type="entry name" value="CoA_binding"/>
    <property type="match status" value="1"/>
</dbReference>
<evidence type="ECO:0000256" key="7">
    <source>
        <dbReference type="HAMAP-Rule" id="MF_01131"/>
    </source>
</evidence>
<feature type="domain" description="CoA-binding" evidence="9">
    <location>
        <begin position="80"/>
        <end position="180"/>
    </location>
</feature>
<dbReference type="Proteomes" id="UP000824239">
    <property type="component" value="Unassembled WGS sequence"/>
</dbReference>
<dbReference type="PANTHER" id="PTHR35786:SF1">
    <property type="entry name" value="REDOX-SENSING TRANSCRIPTIONAL REPRESSOR REX 1"/>
    <property type="match status" value="1"/>
</dbReference>
<proteinExistence type="inferred from homology"/>
<comment type="subunit">
    <text evidence="7">Homodimer.</text>
</comment>
<evidence type="ECO:0000256" key="4">
    <source>
        <dbReference type="ARBA" id="ARBA00023027"/>
    </source>
</evidence>
<dbReference type="GO" id="GO:0003700">
    <property type="term" value="F:DNA-binding transcription factor activity"/>
    <property type="evidence" value="ECO:0007669"/>
    <property type="project" value="UniProtKB-UniRule"/>
</dbReference>
<feature type="binding site" evidence="7">
    <location>
        <begin position="90"/>
        <end position="95"/>
    </location>
    <ligand>
        <name>NAD(+)</name>
        <dbReference type="ChEBI" id="CHEBI:57540"/>
    </ligand>
</feature>
<dbReference type="NCBIfam" id="NF003995">
    <property type="entry name" value="PRK05472.2-4"/>
    <property type="match status" value="1"/>
</dbReference>
<keyword evidence="3 7" id="KW-0805">Transcription regulation</keyword>
<accession>A0A9D1DJ35</accession>
<feature type="DNA-binding region" description="H-T-H motif" evidence="7">
    <location>
        <begin position="16"/>
        <end position="55"/>
    </location>
</feature>
<comment type="caution">
    <text evidence="10">The sequence shown here is derived from an EMBL/GenBank/DDBJ whole genome shotgun (WGS) entry which is preliminary data.</text>
</comment>
<reference evidence="10" key="1">
    <citation type="submission" date="2020-10" db="EMBL/GenBank/DDBJ databases">
        <authorList>
            <person name="Gilroy R."/>
        </authorList>
    </citation>
    <scope>NUCLEOTIDE SEQUENCE</scope>
    <source>
        <strain evidence="10">ChiBcec15-4380</strain>
    </source>
</reference>
<evidence type="ECO:0000256" key="6">
    <source>
        <dbReference type="ARBA" id="ARBA00023163"/>
    </source>
</evidence>
<dbReference type="PANTHER" id="PTHR35786">
    <property type="entry name" value="REDOX-SENSING TRANSCRIPTIONAL REPRESSOR REX"/>
    <property type="match status" value="1"/>
</dbReference>
<reference evidence="10" key="2">
    <citation type="journal article" date="2021" name="PeerJ">
        <title>Extensive microbial diversity within the chicken gut microbiome revealed by metagenomics and culture.</title>
        <authorList>
            <person name="Gilroy R."/>
            <person name="Ravi A."/>
            <person name="Getino M."/>
            <person name="Pursley I."/>
            <person name="Horton D.L."/>
            <person name="Alikhan N.F."/>
            <person name="Baker D."/>
            <person name="Gharbi K."/>
            <person name="Hall N."/>
            <person name="Watson M."/>
            <person name="Adriaenssens E.M."/>
            <person name="Foster-Nyarko E."/>
            <person name="Jarju S."/>
            <person name="Secka A."/>
            <person name="Antonio M."/>
            <person name="Oren A."/>
            <person name="Chaudhuri R.R."/>
            <person name="La Ragione R."/>
            <person name="Hildebrand F."/>
            <person name="Pallen M.J."/>
        </authorList>
    </citation>
    <scope>NUCLEOTIDE SEQUENCE</scope>
    <source>
        <strain evidence="10">ChiBcec15-4380</strain>
    </source>
</reference>
<evidence type="ECO:0000313" key="11">
    <source>
        <dbReference type="Proteomes" id="UP000824239"/>
    </source>
</evidence>
<dbReference type="InterPro" id="IPR036291">
    <property type="entry name" value="NAD(P)-bd_dom_sf"/>
</dbReference>
<comment type="similarity">
    <text evidence="7">Belongs to the transcriptional regulatory Rex family.</text>
</comment>
<dbReference type="AlphaFoldDB" id="A0A9D1DJ35"/>
<organism evidence="10 11">
    <name type="scientific">Candidatus Avoscillospira avicola</name>
    <dbReference type="NCBI Taxonomy" id="2840706"/>
    <lineage>
        <taxon>Bacteria</taxon>
        <taxon>Bacillati</taxon>
        <taxon>Bacillota</taxon>
        <taxon>Clostridia</taxon>
        <taxon>Eubacteriales</taxon>
        <taxon>Oscillospiraceae</taxon>
        <taxon>Oscillospiraceae incertae sedis</taxon>
        <taxon>Candidatus Avoscillospira</taxon>
    </lineage>
</organism>
<dbReference type="Pfam" id="PF02629">
    <property type="entry name" value="CoA_binding"/>
    <property type="match status" value="1"/>
</dbReference>
<dbReference type="InterPro" id="IPR009718">
    <property type="entry name" value="Rex_DNA-bd_C_dom"/>
</dbReference>
<evidence type="ECO:0000256" key="5">
    <source>
        <dbReference type="ARBA" id="ARBA00023125"/>
    </source>
</evidence>
<dbReference type="GO" id="GO:0005737">
    <property type="term" value="C:cytoplasm"/>
    <property type="evidence" value="ECO:0007669"/>
    <property type="project" value="UniProtKB-SubCell"/>
</dbReference>
<keyword evidence="1 7" id="KW-0963">Cytoplasm</keyword>
<dbReference type="SUPFAM" id="SSF46785">
    <property type="entry name" value="Winged helix' DNA-binding domain"/>
    <property type="match status" value="1"/>
</dbReference>
<dbReference type="InterPro" id="IPR036390">
    <property type="entry name" value="WH_DNA-bd_sf"/>
</dbReference>
<dbReference type="InterPro" id="IPR003781">
    <property type="entry name" value="CoA-bd"/>
</dbReference>
<dbReference type="InterPro" id="IPR022876">
    <property type="entry name" value="Tscrpt_rep_Rex"/>
</dbReference>
<comment type="subcellular location">
    <subcellularLocation>
        <location evidence="7">Cytoplasm</location>
    </subcellularLocation>
</comment>
<dbReference type="Pfam" id="PF06971">
    <property type="entry name" value="Put_DNA-bind_N"/>
    <property type="match status" value="1"/>
</dbReference>
<dbReference type="Gene3D" id="3.40.50.720">
    <property type="entry name" value="NAD(P)-binding Rossmann-like Domain"/>
    <property type="match status" value="1"/>
</dbReference>
<name>A0A9D1DJ35_9FIRM</name>
<sequence length="226" mass="24297">MAAKDISRSTVKRLPTYLSYLKSLPADGPTHISATALAAALGMGEVQVRKDLALVSAGGRPKIGYLREGLIRDLEEFLGYGNTNDAVLVGAGKLGQALLGYGGFAEYGLNIVAAFDADETRAGTESSGKPIYHVSELADFCKSRSIRIGIITVPAEFAQRVCDQLIAGGIQAIWNFAPKHLDVPEHILVQTENMAASLALLSQHLSEQMEQDKARQRQDDDGEDEP</sequence>
<comment type="function">
    <text evidence="7">Modulates transcription in response to changes in cellular NADH/NAD(+) redox state.</text>
</comment>
<dbReference type="SUPFAM" id="SSF51735">
    <property type="entry name" value="NAD(P)-binding Rossmann-fold domains"/>
    <property type="match status" value="1"/>
</dbReference>
<feature type="region of interest" description="Disordered" evidence="8">
    <location>
        <begin position="207"/>
        <end position="226"/>
    </location>
</feature>
<evidence type="ECO:0000313" key="10">
    <source>
        <dbReference type="EMBL" id="HIR51575.1"/>
    </source>
</evidence>
<evidence type="ECO:0000259" key="9">
    <source>
        <dbReference type="SMART" id="SM00881"/>
    </source>
</evidence>
<keyword evidence="2 7" id="KW-0678">Repressor</keyword>
<gene>
    <name evidence="7" type="primary">rex</name>
    <name evidence="10" type="ORF">IAA53_09960</name>
</gene>
<dbReference type="NCBIfam" id="NF003996">
    <property type="entry name" value="PRK05472.2-5"/>
    <property type="match status" value="1"/>
</dbReference>
<dbReference type="GO" id="GO:0051775">
    <property type="term" value="P:response to redox state"/>
    <property type="evidence" value="ECO:0007669"/>
    <property type="project" value="InterPro"/>
</dbReference>
<dbReference type="HAMAP" id="MF_01131">
    <property type="entry name" value="Rex"/>
    <property type="match status" value="1"/>
</dbReference>
<evidence type="ECO:0000256" key="8">
    <source>
        <dbReference type="SAM" id="MobiDB-lite"/>
    </source>
</evidence>
<dbReference type="GO" id="GO:0003677">
    <property type="term" value="F:DNA binding"/>
    <property type="evidence" value="ECO:0007669"/>
    <property type="project" value="UniProtKB-UniRule"/>
</dbReference>
<protein>
    <recommendedName>
        <fullName evidence="7">Redox-sensing transcriptional repressor Rex</fullName>
    </recommendedName>
</protein>
<evidence type="ECO:0000256" key="1">
    <source>
        <dbReference type="ARBA" id="ARBA00022490"/>
    </source>
</evidence>
<dbReference type="GO" id="GO:0045892">
    <property type="term" value="P:negative regulation of DNA-templated transcription"/>
    <property type="evidence" value="ECO:0007669"/>
    <property type="project" value="InterPro"/>
</dbReference>
<keyword evidence="4 7" id="KW-0520">NAD</keyword>
<keyword evidence="5 7" id="KW-0238">DNA-binding</keyword>
<dbReference type="Gene3D" id="1.10.10.10">
    <property type="entry name" value="Winged helix-like DNA-binding domain superfamily/Winged helix DNA-binding domain"/>
    <property type="match status" value="1"/>
</dbReference>
<evidence type="ECO:0000256" key="3">
    <source>
        <dbReference type="ARBA" id="ARBA00023015"/>
    </source>
</evidence>
<evidence type="ECO:0000256" key="2">
    <source>
        <dbReference type="ARBA" id="ARBA00022491"/>
    </source>
</evidence>
<feature type="compositionally biased region" description="Basic and acidic residues" evidence="8">
    <location>
        <begin position="210"/>
        <end position="219"/>
    </location>
</feature>
<keyword evidence="6 7" id="KW-0804">Transcription</keyword>
<dbReference type="NCBIfam" id="NF003994">
    <property type="entry name" value="PRK05472.2-3"/>
    <property type="match status" value="1"/>
</dbReference>
<dbReference type="InterPro" id="IPR036388">
    <property type="entry name" value="WH-like_DNA-bd_sf"/>
</dbReference>